<accession>A0A6C0KJD7</accession>
<keyword evidence="1" id="KW-0472">Membrane</keyword>
<proteinExistence type="predicted"/>
<keyword evidence="1" id="KW-1133">Transmembrane helix</keyword>
<evidence type="ECO:0008006" key="3">
    <source>
        <dbReference type="Google" id="ProtNLM"/>
    </source>
</evidence>
<protein>
    <recommendedName>
        <fullName evidence="3">LamG-like jellyroll fold domain-containing protein</fullName>
    </recommendedName>
</protein>
<name>A0A6C0KJD7_9ZZZZ</name>
<dbReference type="EMBL" id="MN740900">
    <property type="protein sequence ID" value="QHU17286.1"/>
    <property type="molecule type" value="Genomic_DNA"/>
</dbReference>
<dbReference type="SUPFAM" id="SSF49899">
    <property type="entry name" value="Concanavalin A-like lectins/glucanases"/>
    <property type="match status" value="1"/>
</dbReference>
<dbReference type="Gene3D" id="2.60.120.200">
    <property type="match status" value="1"/>
</dbReference>
<reference evidence="2" key="1">
    <citation type="journal article" date="2020" name="Nature">
        <title>Giant virus diversity and host interactions through global metagenomics.</title>
        <authorList>
            <person name="Schulz F."/>
            <person name="Roux S."/>
            <person name="Paez-Espino D."/>
            <person name="Jungbluth S."/>
            <person name="Walsh D.A."/>
            <person name="Denef V.J."/>
            <person name="McMahon K.D."/>
            <person name="Konstantinidis K.T."/>
            <person name="Eloe-Fadrosh E.A."/>
            <person name="Kyrpides N.C."/>
            <person name="Woyke T."/>
        </authorList>
    </citation>
    <scope>NUCLEOTIDE SEQUENCE</scope>
    <source>
        <strain evidence="2">GVMAG-S-3300012000-57</strain>
    </source>
</reference>
<dbReference type="InterPro" id="IPR013320">
    <property type="entry name" value="ConA-like_dom_sf"/>
</dbReference>
<organism evidence="2">
    <name type="scientific">viral metagenome</name>
    <dbReference type="NCBI Taxonomy" id="1070528"/>
    <lineage>
        <taxon>unclassified sequences</taxon>
        <taxon>metagenomes</taxon>
        <taxon>organismal metagenomes</taxon>
    </lineage>
</organism>
<dbReference type="Pfam" id="PF13385">
    <property type="entry name" value="Laminin_G_3"/>
    <property type="match status" value="1"/>
</dbReference>
<keyword evidence="1" id="KW-0812">Transmembrane</keyword>
<evidence type="ECO:0000313" key="2">
    <source>
        <dbReference type="EMBL" id="QHU17286.1"/>
    </source>
</evidence>
<sequence>MDTIVIVLIVVIILLVFFLYKASKKSSSSSTLYNLNNSNTSIVNSDLSNPTSYAFSYESWIYVNTWNNTNDKVFYYASPSGTTDLANSNTVISLTLGKTTPTLYCKLNSSATNISNPPIVVTTNFPIQKWVYVVISVDSQVVDCYLDGKLIKSTKLRALPNTSPSYDVNFGVCDAYITGFKRNANAVNPQTVWSNYMSGNGYSGNSYGMNVAITKDNVTMSEVSY</sequence>
<evidence type="ECO:0000256" key="1">
    <source>
        <dbReference type="SAM" id="Phobius"/>
    </source>
</evidence>
<feature type="transmembrane region" description="Helical" evidence="1">
    <location>
        <begin position="6"/>
        <end position="23"/>
    </location>
</feature>
<dbReference type="AlphaFoldDB" id="A0A6C0KJD7"/>